<accession>A0A0P0NYL0</accession>
<organism evidence="1 2">
    <name type="scientific">Caulobacter henricii</name>
    <dbReference type="NCBI Taxonomy" id="69395"/>
    <lineage>
        <taxon>Bacteria</taxon>
        <taxon>Pseudomonadati</taxon>
        <taxon>Pseudomonadota</taxon>
        <taxon>Alphaproteobacteria</taxon>
        <taxon>Caulobacterales</taxon>
        <taxon>Caulobacteraceae</taxon>
        <taxon>Caulobacter</taxon>
    </lineage>
</organism>
<dbReference type="EMBL" id="CP013002">
    <property type="protein sequence ID" value="ALL13174.1"/>
    <property type="molecule type" value="Genomic_DNA"/>
</dbReference>
<protein>
    <recommendedName>
        <fullName evidence="3">TnsA endonuclease N-terminal domain-containing protein</fullName>
    </recommendedName>
</protein>
<reference evidence="1 2" key="1">
    <citation type="submission" date="2015-10" db="EMBL/GenBank/DDBJ databases">
        <title>Conservation of the essential genome among Caulobacter and Brevundimonas species.</title>
        <authorList>
            <person name="Scott D."/>
            <person name="Ely B."/>
        </authorList>
    </citation>
    <scope>NUCLEOTIDE SEQUENCE [LARGE SCALE GENOMIC DNA]</scope>
    <source>
        <strain evidence="1 2">CB4</strain>
    </source>
</reference>
<dbReference type="KEGG" id="chq:AQ619_07300"/>
<sequence>MRNNHPNKAGHPSVIADAPETRLSVRSLLQAGLAHASTSSAWASISAATRIVLPATDGPMREVITGRNIRPTGTYPSRKAGRPVAFESMNERAVFLHSEVDTGVVRYLSQPCRFEFVLGGRMRSYVPDLARILDDGTLEIVEVKGDRSALSDPDYRGKLDHVAAACRMIGWSFRVIFAEPLRARTVRNLTVAKIQHYRLAAFGASDVFNVRERLAKAPGGMPLGDLASAIGDGPGGLGKLCGMMVGRHLAIDLDAPLTLSSNVRPLTTQQADTPSIGGGL</sequence>
<dbReference type="RefSeq" id="WP_062145919.1">
    <property type="nucleotide sequence ID" value="NZ_CP013002.1"/>
</dbReference>
<proteinExistence type="predicted"/>
<gene>
    <name evidence="1" type="ORF">AQ619_07300</name>
</gene>
<dbReference type="OrthoDB" id="7403808at2"/>
<dbReference type="STRING" id="69395.AQ619_07300"/>
<dbReference type="Proteomes" id="UP000056905">
    <property type="component" value="Chromosome"/>
</dbReference>
<evidence type="ECO:0000313" key="2">
    <source>
        <dbReference type="Proteomes" id="UP000056905"/>
    </source>
</evidence>
<name>A0A0P0NYL0_9CAUL</name>
<dbReference type="AlphaFoldDB" id="A0A0P0NYL0"/>
<keyword evidence="2" id="KW-1185">Reference proteome</keyword>
<evidence type="ECO:0000313" key="1">
    <source>
        <dbReference type="EMBL" id="ALL13174.1"/>
    </source>
</evidence>
<evidence type="ECO:0008006" key="3">
    <source>
        <dbReference type="Google" id="ProtNLM"/>
    </source>
</evidence>